<comment type="caution">
    <text evidence="1">The sequence shown here is derived from an EMBL/GenBank/DDBJ whole genome shotgun (WGS) entry which is preliminary data.</text>
</comment>
<dbReference type="EMBL" id="VWMK01000004">
    <property type="protein sequence ID" value="KAA3767994.1"/>
    <property type="molecule type" value="Genomic_DNA"/>
</dbReference>
<sequence>MEGQDIYFEEEQESTELTNLKARFYSVRQEARNFILYLVEKHGGKIGSEENPISLTVEYFGDAGVTSGCIESISYSDITMEDKTEPVPLSNLMVDPLICFSEELENYCKGMENLEN</sequence>
<organism evidence="1 2">
    <name type="scientific">Bacteroides salyersiae</name>
    <dbReference type="NCBI Taxonomy" id="291644"/>
    <lineage>
        <taxon>Bacteria</taxon>
        <taxon>Pseudomonadati</taxon>
        <taxon>Bacteroidota</taxon>
        <taxon>Bacteroidia</taxon>
        <taxon>Bacteroidales</taxon>
        <taxon>Bacteroidaceae</taxon>
        <taxon>Bacteroides</taxon>
    </lineage>
</organism>
<dbReference type="RefSeq" id="WP_009128018.1">
    <property type="nucleotide sequence ID" value="NZ_RCXT01000003.1"/>
</dbReference>
<dbReference type="Proteomes" id="UP000422221">
    <property type="component" value="Unassembled WGS sequence"/>
</dbReference>
<gene>
    <name evidence="1" type="ORF">F3F73_06255</name>
</gene>
<protein>
    <submittedName>
        <fullName evidence="1">Uncharacterized protein</fullName>
    </submittedName>
</protein>
<accession>A0A7J4XM26</accession>
<evidence type="ECO:0000313" key="2">
    <source>
        <dbReference type="Proteomes" id="UP000422221"/>
    </source>
</evidence>
<reference evidence="1 2" key="1">
    <citation type="journal article" date="2019" name="Nat. Med.">
        <title>A library of human gut bacterial isolates paired with longitudinal multiomics data enables mechanistic microbiome research.</title>
        <authorList>
            <person name="Poyet M."/>
            <person name="Groussin M."/>
            <person name="Gibbons S.M."/>
            <person name="Avila-Pacheco J."/>
            <person name="Jiang X."/>
            <person name="Kearney S.M."/>
            <person name="Perrotta A.R."/>
            <person name="Berdy B."/>
            <person name="Zhao S."/>
            <person name="Lieberman T.D."/>
            <person name="Swanson P.K."/>
            <person name="Smith M."/>
            <person name="Roesemann S."/>
            <person name="Alexander J.E."/>
            <person name="Rich S.A."/>
            <person name="Livny J."/>
            <person name="Vlamakis H."/>
            <person name="Clish C."/>
            <person name="Bullock K."/>
            <person name="Deik A."/>
            <person name="Scott J."/>
            <person name="Pierce K.A."/>
            <person name="Xavier R.J."/>
            <person name="Alm E.J."/>
        </authorList>
    </citation>
    <scope>NUCLEOTIDE SEQUENCE [LARGE SCALE GENOMIC DNA]</scope>
    <source>
        <strain evidence="1 2">BIOML-A10</strain>
    </source>
</reference>
<proteinExistence type="predicted"/>
<name>A0A7J4XM26_9BACE</name>
<evidence type="ECO:0000313" key="1">
    <source>
        <dbReference type="EMBL" id="KAA3767994.1"/>
    </source>
</evidence>
<dbReference type="AlphaFoldDB" id="A0A7J4XM26"/>